<evidence type="ECO:0000313" key="4">
    <source>
        <dbReference type="Proteomes" id="UP000587070"/>
    </source>
</evidence>
<evidence type="ECO:0000256" key="1">
    <source>
        <dbReference type="SAM" id="MobiDB-lite"/>
    </source>
</evidence>
<organism evidence="3 4">
    <name type="scientific">Rhodocyclus tenuis</name>
    <name type="common">Rhodospirillum tenue</name>
    <dbReference type="NCBI Taxonomy" id="1066"/>
    <lineage>
        <taxon>Bacteria</taxon>
        <taxon>Pseudomonadati</taxon>
        <taxon>Pseudomonadota</taxon>
        <taxon>Betaproteobacteria</taxon>
        <taxon>Rhodocyclales</taxon>
        <taxon>Rhodocyclaceae</taxon>
        <taxon>Rhodocyclus</taxon>
    </lineage>
</organism>
<accession>A0A840GC06</accession>
<sequence length="157" mass="16273">MKISTFLFLCISALTLAACEQAQQKTADLLRPPTSVEINLRVLKLAEEGKPADAVRLGEDFLKSTADTEGSLHATLAKLYMATGDTESAVRHMQMMNKGSSVSTTVIVTKENPAPPAQLALPPSPSALDPSNGGAAASIGPNGIEVRAGGARASITN</sequence>
<feature type="compositionally biased region" description="Low complexity" evidence="1">
    <location>
        <begin position="117"/>
        <end position="131"/>
    </location>
</feature>
<keyword evidence="4" id="KW-1185">Reference proteome</keyword>
<dbReference type="EMBL" id="JACIGE010000011">
    <property type="protein sequence ID" value="MBB4248410.1"/>
    <property type="molecule type" value="Genomic_DNA"/>
</dbReference>
<evidence type="ECO:0000313" key="3">
    <source>
        <dbReference type="EMBL" id="MBB4248410.1"/>
    </source>
</evidence>
<feature type="region of interest" description="Disordered" evidence="1">
    <location>
        <begin position="114"/>
        <end position="140"/>
    </location>
</feature>
<name>A0A840GC06_RHOTE</name>
<gene>
    <name evidence="3" type="ORF">GGD90_002802</name>
</gene>
<evidence type="ECO:0008006" key="5">
    <source>
        <dbReference type="Google" id="ProtNLM"/>
    </source>
</evidence>
<proteinExistence type="predicted"/>
<evidence type="ECO:0000256" key="2">
    <source>
        <dbReference type="SAM" id="SignalP"/>
    </source>
</evidence>
<feature type="signal peptide" evidence="2">
    <location>
        <begin position="1"/>
        <end position="17"/>
    </location>
</feature>
<dbReference type="AlphaFoldDB" id="A0A840GC06"/>
<dbReference type="RefSeq" id="WP_153116433.1">
    <property type="nucleotide sequence ID" value="NZ_JACIGE010000011.1"/>
</dbReference>
<comment type="caution">
    <text evidence="3">The sequence shown here is derived from an EMBL/GenBank/DDBJ whole genome shotgun (WGS) entry which is preliminary data.</text>
</comment>
<dbReference type="PROSITE" id="PS51257">
    <property type="entry name" value="PROKAR_LIPOPROTEIN"/>
    <property type="match status" value="1"/>
</dbReference>
<dbReference type="Proteomes" id="UP000587070">
    <property type="component" value="Unassembled WGS sequence"/>
</dbReference>
<reference evidence="3 4" key="1">
    <citation type="submission" date="2020-08" db="EMBL/GenBank/DDBJ databases">
        <title>Genome sequencing of Purple Non-Sulfur Bacteria from various extreme environments.</title>
        <authorList>
            <person name="Mayer M."/>
        </authorList>
    </citation>
    <scope>NUCLEOTIDE SEQUENCE [LARGE SCALE GENOMIC DNA]</scope>
    <source>
        <strain evidence="3 4">2761</strain>
    </source>
</reference>
<feature type="chain" id="PRO_5032271329" description="Tetratricopeptide repeat protein" evidence="2">
    <location>
        <begin position="18"/>
        <end position="157"/>
    </location>
</feature>
<keyword evidence="2" id="KW-0732">Signal</keyword>
<protein>
    <recommendedName>
        <fullName evidence="5">Tetratricopeptide repeat protein</fullName>
    </recommendedName>
</protein>